<dbReference type="PROSITE" id="PS50097">
    <property type="entry name" value="BTB"/>
    <property type="match status" value="1"/>
</dbReference>
<dbReference type="Proteomes" id="UP000816034">
    <property type="component" value="Unassembled WGS sequence"/>
</dbReference>
<dbReference type="RefSeq" id="XP_044555196.1">
    <property type="nucleotide sequence ID" value="XM_044696737.1"/>
</dbReference>
<sequence>MKNSSSSTLRHSAVAKKANVPSLVLVNSPRLHSSAHSSIANSDHSSTTRNSSSPNSSPTIASALSQQPQKVENPPSKEFHYPNIKLNERDLLLPDSNIMAFMPYLRLFTPGLYHVLSCQEFVKSLSVDEQVCMQNIVCYVYGHSVVFDRDLQSSLRYLLCLQEAHGDLVEIKQQALENVKSTLRVSNVITTLEMIDGYLAKIDQCFSTGKVDHAVNSVTLSNSRIASNISSPTQRMEDGSAMMEDQKPSCALLHPYTNSSPLKLVRDYCLSFIKRNVYEQEFDLHYNPRIEKYIFQFYNRKPTDMEIWKERKHVIPTNAIELLLEDPLSGHDFAICVNGKEFIQVHKTILASNSLFFESLLNHSGNCSIFTDVRNQVFYAQPNTDVSALRCIIEYCYGIFNTELIHQDNILAILEMAHQHDMKDLASKCTLLLRDYICLSNFMRMAEWCEDFMMSNCNFSQPIIVMENLQENPHSSHHDHSSNVCAFKEVIDHVVEFGAAHSVAIFEYYGKERLAVSIPLTLASMFELCLFKSNK</sequence>
<comment type="caution">
    <text evidence="3">The sequence shown here is derived from an EMBL/GenBank/DDBJ whole genome shotgun (WGS) entry which is preliminary data.</text>
</comment>
<dbReference type="SUPFAM" id="SSF54695">
    <property type="entry name" value="POZ domain"/>
    <property type="match status" value="1"/>
</dbReference>
<reference evidence="3 4" key="1">
    <citation type="journal article" date="2018" name="BMC Genomics">
        <title>The genome of Naegleria lovaniensis, the basis for a comparative approach to unravel pathogenicity factors of the human pathogenic amoeba N. fowleri.</title>
        <authorList>
            <person name="Liechti N."/>
            <person name="Schurch N."/>
            <person name="Bruggmann R."/>
            <person name="Wittwer M."/>
        </authorList>
    </citation>
    <scope>NUCLEOTIDE SEQUENCE [LARGE SCALE GENOMIC DNA]</scope>
    <source>
        <strain evidence="3 4">ATCC 30569</strain>
    </source>
</reference>
<dbReference type="CDD" id="cd18186">
    <property type="entry name" value="BTB_POZ_ZBTB_KLHL-like"/>
    <property type="match status" value="1"/>
</dbReference>
<dbReference type="SMART" id="SM00225">
    <property type="entry name" value="BTB"/>
    <property type="match status" value="1"/>
</dbReference>
<dbReference type="Pfam" id="PF00651">
    <property type="entry name" value="BTB"/>
    <property type="match status" value="1"/>
</dbReference>
<evidence type="ECO:0000259" key="2">
    <source>
        <dbReference type="PROSITE" id="PS50097"/>
    </source>
</evidence>
<organism evidence="3 4">
    <name type="scientific">Naegleria lovaniensis</name>
    <name type="common">Amoeba</name>
    <dbReference type="NCBI Taxonomy" id="51637"/>
    <lineage>
        <taxon>Eukaryota</taxon>
        <taxon>Discoba</taxon>
        <taxon>Heterolobosea</taxon>
        <taxon>Tetramitia</taxon>
        <taxon>Eutetramitia</taxon>
        <taxon>Vahlkampfiidae</taxon>
        <taxon>Naegleria</taxon>
    </lineage>
</organism>
<keyword evidence="4" id="KW-1185">Reference proteome</keyword>
<protein>
    <recommendedName>
        <fullName evidence="2">BTB domain-containing protein</fullName>
    </recommendedName>
</protein>
<proteinExistence type="predicted"/>
<feature type="domain" description="BTB" evidence="2">
    <location>
        <begin position="331"/>
        <end position="397"/>
    </location>
</feature>
<dbReference type="EMBL" id="PYSW02000002">
    <property type="protein sequence ID" value="KAG2393302.1"/>
    <property type="molecule type" value="Genomic_DNA"/>
</dbReference>
<feature type="region of interest" description="Disordered" evidence="1">
    <location>
        <begin position="34"/>
        <end position="81"/>
    </location>
</feature>
<accession>A0AA88H5Q8</accession>
<feature type="compositionally biased region" description="Polar residues" evidence="1">
    <location>
        <begin position="60"/>
        <end position="70"/>
    </location>
</feature>
<evidence type="ECO:0000313" key="4">
    <source>
        <dbReference type="Proteomes" id="UP000816034"/>
    </source>
</evidence>
<dbReference type="InterPro" id="IPR011333">
    <property type="entry name" value="SKP1/BTB/POZ_sf"/>
</dbReference>
<dbReference type="AlphaFoldDB" id="A0AA88H5Q8"/>
<name>A0AA88H5Q8_NAELO</name>
<dbReference type="InterPro" id="IPR000210">
    <property type="entry name" value="BTB/POZ_dom"/>
</dbReference>
<feature type="compositionally biased region" description="Low complexity" evidence="1">
    <location>
        <begin position="41"/>
        <end position="59"/>
    </location>
</feature>
<dbReference type="Gene3D" id="3.30.710.10">
    <property type="entry name" value="Potassium Channel Kv1.1, Chain A"/>
    <property type="match status" value="1"/>
</dbReference>
<dbReference type="GeneID" id="68099287"/>
<gene>
    <name evidence="3" type="ORF">C9374_006833</name>
</gene>
<evidence type="ECO:0000313" key="3">
    <source>
        <dbReference type="EMBL" id="KAG2393302.1"/>
    </source>
</evidence>
<evidence type="ECO:0000256" key="1">
    <source>
        <dbReference type="SAM" id="MobiDB-lite"/>
    </source>
</evidence>